<dbReference type="PANTHER" id="PTHR24189:SF50">
    <property type="entry name" value="ANKYRIN REPEAT AND SOCS BOX PROTEIN 2"/>
    <property type="match status" value="1"/>
</dbReference>
<dbReference type="PANTHER" id="PTHR24189">
    <property type="entry name" value="MYOTROPHIN"/>
    <property type="match status" value="1"/>
</dbReference>
<dbReference type="InterPro" id="IPR050745">
    <property type="entry name" value="Multifunctional_regulatory"/>
</dbReference>
<organism evidence="5 6">
    <name type="scientific">Podospora aff. communis PSN243</name>
    <dbReference type="NCBI Taxonomy" id="3040156"/>
    <lineage>
        <taxon>Eukaryota</taxon>
        <taxon>Fungi</taxon>
        <taxon>Dikarya</taxon>
        <taxon>Ascomycota</taxon>
        <taxon>Pezizomycotina</taxon>
        <taxon>Sordariomycetes</taxon>
        <taxon>Sordariomycetidae</taxon>
        <taxon>Sordariales</taxon>
        <taxon>Podosporaceae</taxon>
        <taxon>Podospora</taxon>
    </lineage>
</organism>
<keyword evidence="6" id="KW-1185">Reference proteome</keyword>
<name>A0AAV9GV12_9PEZI</name>
<feature type="repeat" description="ANK" evidence="3">
    <location>
        <begin position="235"/>
        <end position="267"/>
    </location>
</feature>
<dbReference type="SUPFAM" id="SSF48403">
    <property type="entry name" value="Ankyrin repeat"/>
    <property type="match status" value="1"/>
</dbReference>
<dbReference type="PROSITE" id="PS50297">
    <property type="entry name" value="ANK_REP_REGION"/>
    <property type="match status" value="1"/>
</dbReference>
<dbReference type="Gene3D" id="1.25.40.20">
    <property type="entry name" value="Ankyrin repeat-containing domain"/>
    <property type="match status" value="2"/>
</dbReference>
<evidence type="ECO:0000256" key="4">
    <source>
        <dbReference type="SAM" id="MobiDB-lite"/>
    </source>
</evidence>
<dbReference type="SMART" id="SM00248">
    <property type="entry name" value="ANK"/>
    <property type="match status" value="6"/>
</dbReference>
<feature type="region of interest" description="Disordered" evidence="4">
    <location>
        <begin position="1"/>
        <end position="29"/>
    </location>
</feature>
<accession>A0AAV9GV12</accession>
<reference evidence="5" key="1">
    <citation type="journal article" date="2023" name="Mol. Phylogenet. Evol.">
        <title>Genome-scale phylogeny and comparative genomics of the fungal order Sordariales.</title>
        <authorList>
            <person name="Hensen N."/>
            <person name="Bonometti L."/>
            <person name="Westerberg I."/>
            <person name="Brannstrom I.O."/>
            <person name="Guillou S."/>
            <person name="Cros-Aarteil S."/>
            <person name="Calhoun S."/>
            <person name="Haridas S."/>
            <person name="Kuo A."/>
            <person name="Mondo S."/>
            <person name="Pangilinan J."/>
            <person name="Riley R."/>
            <person name="LaButti K."/>
            <person name="Andreopoulos B."/>
            <person name="Lipzen A."/>
            <person name="Chen C."/>
            <person name="Yan M."/>
            <person name="Daum C."/>
            <person name="Ng V."/>
            <person name="Clum A."/>
            <person name="Steindorff A."/>
            <person name="Ohm R.A."/>
            <person name="Martin F."/>
            <person name="Silar P."/>
            <person name="Natvig D.O."/>
            <person name="Lalanne C."/>
            <person name="Gautier V."/>
            <person name="Ament-Velasquez S.L."/>
            <person name="Kruys A."/>
            <person name="Hutchinson M.I."/>
            <person name="Powell A.J."/>
            <person name="Barry K."/>
            <person name="Miller A.N."/>
            <person name="Grigoriev I.V."/>
            <person name="Debuchy R."/>
            <person name="Gladieux P."/>
            <person name="Hiltunen Thoren M."/>
            <person name="Johannesson H."/>
        </authorList>
    </citation>
    <scope>NUCLEOTIDE SEQUENCE</scope>
    <source>
        <strain evidence="5">PSN243</strain>
    </source>
</reference>
<gene>
    <name evidence="5" type="ORF">QBC34DRAFT_75545</name>
</gene>
<dbReference type="InterPro" id="IPR036770">
    <property type="entry name" value="Ankyrin_rpt-contain_sf"/>
</dbReference>
<dbReference type="InterPro" id="IPR002110">
    <property type="entry name" value="Ankyrin_rpt"/>
</dbReference>
<dbReference type="AlphaFoldDB" id="A0AAV9GV12"/>
<keyword evidence="2 3" id="KW-0040">ANK repeat</keyword>
<evidence type="ECO:0000256" key="2">
    <source>
        <dbReference type="ARBA" id="ARBA00023043"/>
    </source>
</evidence>
<evidence type="ECO:0000313" key="5">
    <source>
        <dbReference type="EMBL" id="KAK4450411.1"/>
    </source>
</evidence>
<proteinExistence type="predicted"/>
<evidence type="ECO:0000256" key="1">
    <source>
        <dbReference type="ARBA" id="ARBA00022737"/>
    </source>
</evidence>
<dbReference type="Pfam" id="PF12796">
    <property type="entry name" value="Ank_2"/>
    <property type="match status" value="1"/>
</dbReference>
<dbReference type="EMBL" id="MU865932">
    <property type="protein sequence ID" value="KAK4450411.1"/>
    <property type="molecule type" value="Genomic_DNA"/>
</dbReference>
<sequence>MPSQSSQPVTQGSHPGAASEGENDSGSRTQIVEALYSASSAGNAEAVKQALDFQEDYEWSDDDVAAAASLAAEAGHLPIVQLLLDRELLLGSAALSLGSVPLIQAMCELQQWTPKQINKYMATWPNLEIATATGKLDFLRWFLDHGMDPNLHGDPMGSRVRFWMTPLAAVARNSRFDKDATKSIAMLELLFESGAEVPRWAVHDAVTWYREHRYNLDVLKWLLDHGADINCPFEYGSSLLHAAVNRKNLELVKFLVDNGIDTSIKNGKGETALDKARQLELVEIASVIRSTPASTES</sequence>
<keyword evidence="1" id="KW-0677">Repeat</keyword>
<reference evidence="5" key="2">
    <citation type="submission" date="2023-05" db="EMBL/GenBank/DDBJ databases">
        <authorList>
            <consortium name="Lawrence Berkeley National Laboratory"/>
            <person name="Steindorff A."/>
            <person name="Hensen N."/>
            <person name="Bonometti L."/>
            <person name="Westerberg I."/>
            <person name="Brannstrom I.O."/>
            <person name="Guillou S."/>
            <person name="Cros-Aarteil S."/>
            <person name="Calhoun S."/>
            <person name="Haridas S."/>
            <person name="Kuo A."/>
            <person name="Mondo S."/>
            <person name="Pangilinan J."/>
            <person name="Riley R."/>
            <person name="Labutti K."/>
            <person name="Andreopoulos B."/>
            <person name="Lipzen A."/>
            <person name="Chen C."/>
            <person name="Yanf M."/>
            <person name="Daum C."/>
            <person name="Ng V."/>
            <person name="Clum A."/>
            <person name="Ohm R."/>
            <person name="Martin F."/>
            <person name="Silar P."/>
            <person name="Natvig D."/>
            <person name="Lalanne C."/>
            <person name="Gautier V."/>
            <person name="Ament-Velasquez S.L."/>
            <person name="Kruys A."/>
            <person name="Hutchinson M.I."/>
            <person name="Powell A.J."/>
            <person name="Barry K."/>
            <person name="Miller A.N."/>
            <person name="Grigoriev I.V."/>
            <person name="Debuchy R."/>
            <person name="Gladieux P."/>
            <person name="Thoren M.H."/>
            <person name="Johannesson H."/>
        </authorList>
    </citation>
    <scope>NUCLEOTIDE SEQUENCE</scope>
    <source>
        <strain evidence="5">PSN243</strain>
    </source>
</reference>
<dbReference type="Proteomes" id="UP001321760">
    <property type="component" value="Unassembled WGS sequence"/>
</dbReference>
<dbReference type="PROSITE" id="PS50088">
    <property type="entry name" value="ANK_REPEAT"/>
    <property type="match status" value="1"/>
</dbReference>
<evidence type="ECO:0000256" key="3">
    <source>
        <dbReference type="PROSITE-ProRule" id="PRU00023"/>
    </source>
</evidence>
<feature type="compositionally biased region" description="Polar residues" evidence="4">
    <location>
        <begin position="1"/>
        <end position="13"/>
    </location>
</feature>
<protein>
    <submittedName>
        <fullName evidence="5">Ankyrin repeat-containing domain protein</fullName>
    </submittedName>
</protein>
<comment type="caution">
    <text evidence="5">The sequence shown here is derived from an EMBL/GenBank/DDBJ whole genome shotgun (WGS) entry which is preliminary data.</text>
</comment>
<evidence type="ECO:0000313" key="6">
    <source>
        <dbReference type="Proteomes" id="UP001321760"/>
    </source>
</evidence>